<sequence length="179" mass="20049">METESAENIQKPVMELDEEAFPEKTPWLLITRVPQSEQSPKGRLLLRFRPRDPLTFHHNFVIRIASPTTVASTHLTTINTLKEKLVMSKKSAASEIAAKDKDIWGSQQVVARRNAQIETLRAQVNKFESVQRESGEALSVQVAENRPLRDQLAESEAGRLGVVSVDVLMSDDDDVEGET</sequence>
<dbReference type="EMBL" id="ML977598">
    <property type="protein sequence ID" value="KAF1999075.1"/>
    <property type="molecule type" value="Genomic_DNA"/>
</dbReference>
<accession>A0A6A5WIW7</accession>
<reference evidence="1" key="1">
    <citation type="journal article" date="2020" name="Stud. Mycol.">
        <title>101 Dothideomycetes genomes: a test case for predicting lifestyles and emergence of pathogens.</title>
        <authorList>
            <person name="Haridas S."/>
            <person name="Albert R."/>
            <person name="Binder M."/>
            <person name="Bloem J."/>
            <person name="Labutti K."/>
            <person name="Salamov A."/>
            <person name="Andreopoulos B."/>
            <person name="Baker S."/>
            <person name="Barry K."/>
            <person name="Bills G."/>
            <person name="Bluhm B."/>
            <person name="Cannon C."/>
            <person name="Castanera R."/>
            <person name="Culley D."/>
            <person name="Daum C."/>
            <person name="Ezra D."/>
            <person name="Gonzalez J."/>
            <person name="Henrissat B."/>
            <person name="Kuo A."/>
            <person name="Liang C."/>
            <person name="Lipzen A."/>
            <person name="Lutzoni F."/>
            <person name="Magnuson J."/>
            <person name="Mondo S."/>
            <person name="Nolan M."/>
            <person name="Ohm R."/>
            <person name="Pangilinan J."/>
            <person name="Park H.-J."/>
            <person name="Ramirez L."/>
            <person name="Alfaro M."/>
            <person name="Sun H."/>
            <person name="Tritt A."/>
            <person name="Yoshinaga Y."/>
            <person name="Zwiers L.-H."/>
            <person name="Turgeon B."/>
            <person name="Goodwin S."/>
            <person name="Spatafora J."/>
            <person name="Crous P."/>
            <person name="Grigoriev I."/>
        </authorList>
    </citation>
    <scope>NUCLEOTIDE SEQUENCE</scope>
    <source>
        <strain evidence="1">CBS 123094</strain>
    </source>
</reference>
<dbReference type="Proteomes" id="UP000799779">
    <property type="component" value="Unassembled WGS sequence"/>
</dbReference>
<gene>
    <name evidence="1" type="ORF">P154DRAFT_577229</name>
</gene>
<proteinExistence type="predicted"/>
<organism evidence="1 2">
    <name type="scientific">Amniculicola lignicola CBS 123094</name>
    <dbReference type="NCBI Taxonomy" id="1392246"/>
    <lineage>
        <taxon>Eukaryota</taxon>
        <taxon>Fungi</taxon>
        <taxon>Dikarya</taxon>
        <taxon>Ascomycota</taxon>
        <taxon>Pezizomycotina</taxon>
        <taxon>Dothideomycetes</taxon>
        <taxon>Pleosporomycetidae</taxon>
        <taxon>Pleosporales</taxon>
        <taxon>Amniculicolaceae</taxon>
        <taxon>Amniculicola</taxon>
    </lineage>
</organism>
<protein>
    <submittedName>
        <fullName evidence="1">Uncharacterized protein</fullName>
    </submittedName>
</protein>
<dbReference type="AlphaFoldDB" id="A0A6A5WIW7"/>
<evidence type="ECO:0000313" key="1">
    <source>
        <dbReference type="EMBL" id="KAF1999075.1"/>
    </source>
</evidence>
<evidence type="ECO:0000313" key="2">
    <source>
        <dbReference type="Proteomes" id="UP000799779"/>
    </source>
</evidence>
<keyword evidence="2" id="KW-1185">Reference proteome</keyword>
<name>A0A6A5WIW7_9PLEO</name>